<dbReference type="GO" id="GO:0005524">
    <property type="term" value="F:ATP binding"/>
    <property type="evidence" value="ECO:0007669"/>
    <property type="project" value="UniProtKB-KW"/>
</dbReference>
<dbReference type="PANTHER" id="PTHR43085">
    <property type="entry name" value="HEXOKINASE FAMILY MEMBER"/>
    <property type="match status" value="1"/>
</dbReference>
<evidence type="ECO:0000256" key="5">
    <source>
        <dbReference type="ARBA" id="ARBA00022840"/>
    </source>
</evidence>
<dbReference type="GO" id="GO:0016301">
    <property type="term" value="F:kinase activity"/>
    <property type="evidence" value="ECO:0007669"/>
    <property type="project" value="UniProtKB-KW"/>
</dbReference>
<dbReference type="CDD" id="cd01167">
    <property type="entry name" value="bac_FRK"/>
    <property type="match status" value="1"/>
</dbReference>
<accession>A0A6J6BXY4</accession>
<keyword evidence="5" id="KW-0067">ATP-binding</keyword>
<name>A0A6J6BXY4_9ZZZZ</name>
<feature type="domain" description="Carbohydrate kinase PfkB" evidence="6">
    <location>
        <begin position="4"/>
        <end position="298"/>
    </location>
</feature>
<evidence type="ECO:0000256" key="1">
    <source>
        <dbReference type="ARBA" id="ARBA00010688"/>
    </source>
</evidence>
<evidence type="ECO:0000256" key="3">
    <source>
        <dbReference type="ARBA" id="ARBA00022741"/>
    </source>
</evidence>
<evidence type="ECO:0000256" key="4">
    <source>
        <dbReference type="ARBA" id="ARBA00022777"/>
    </source>
</evidence>
<dbReference type="AlphaFoldDB" id="A0A6J6BXY4"/>
<dbReference type="EMBL" id="CAEZSC010000116">
    <property type="protein sequence ID" value="CAB4543952.1"/>
    <property type="molecule type" value="Genomic_DNA"/>
</dbReference>
<dbReference type="Gene3D" id="3.40.1190.20">
    <property type="match status" value="1"/>
</dbReference>
<protein>
    <submittedName>
        <fullName evidence="7">Unannotated protein</fullName>
    </submittedName>
</protein>
<sequence>MSKEIWVCGEVLIDLIPQAGKSDKAAIVGGGPANTAKALAKLGFDSCFIDGISTDAFGQKSKAELLADGVNLKYAHFSDKPTCTADVSLDANGSASYIFTIDRTATFDFTHEWLPDPMVHHPALLHIGTLVTIIEPAASILHEWACLVADVAPIVFDPNIRPSVQPDRDLYEAAVAKWAAISSVIKVSDDDLAWLFPGQNPLDIAESWIADGAALVVITRGAHGLMGVTQEGVTEVPGIKVDVVDTVGAGDTVGAIIVEAIIEHGLASLHSQILTDVLHRAAKAAAITCSRAGANPPTKEEIG</sequence>
<comment type="similarity">
    <text evidence="1">Belongs to the carbohydrate kinase PfkB family.</text>
</comment>
<keyword evidence="2" id="KW-0808">Transferase</keyword>
<dbReference type="InterPro" id="IPR011611">
    <property type="entry name" value="PfkB_dom"/>
</dbReference>
<dbReference type="SUPFAM" id="SSF53613">
    <property type="entry name" value="Ribokinase-like"/>
    <property type="match status" value="1"/>
</dbReference>
<evidence type="ECO:0000313" key="7">
    <source>
        <dbReference type="EMBL" id="CAB4543952.1"/>
    </source>
</evidence>
<evidence type="ECO:0000256" key="2">
    <source>
        <dbReference type="ARBA" id="ARBA00022679"/>
    </source>
</evidence>
<reference evidence="7" key="1">
    <citation type="submission" date="2020-05" db="EMBL/GenBank/DDBJ databases">
        <authorList>
            <person name="Chiriac C."/>
            <person name="Salcher M."/>
            <person name="Ghai R."/>
            <person name="Kavagutti S V."/>
        </authorList>
    </citation>
    <scope>NUCLEOTIDE SEQUENCE</scope>
</reference>
<organism evidence="7">
    <name type="scientific">freshwater metagenome</name>
    <dbReference type="NCBI Taxonomy" id="449393"/>
    <lineage>
        <taxon>unclassified sequences</taxon>
        <taxon>metagenomes</taxon>
        <taxon>ecological metagenomes</taxon>
    </lineage>
</organism>
<dbReference type="PANTHER" id="PTHR43085:SF1">
    <property type="entry name" value="PSEUDOURIDINE KINASE-RELATED"/>
    <property type="match status" value="1"/>
</dbReference>
<evidence type="ECO:0000259" key="6">
    <source>
        <dbReference type="Pfam" id="PF00294"/>
    </source>
</evidence>
<keyword evidence="3" id="KW-0547">Nucleotide-binding</keyword>
<keyword evidence="4" id="KW-0418">Kinase</keyword>
<dbReference type="Pfam" id="PF00294">
    <property type="entry name" value="PfkB"/>
    <property type="match status" value="1"/>
</dbReference>
<gene>
    <name evidence="7" type="ORF">UFOPK1380_01223</name>
</gene>
<dbReference type="InterPro" id="IPR050306">
    <property type="entry name" value="PfkB_Carbo_kinase"/>
</dbReference>
<proteinExistence type="inferred from homology"/>
<dbReference type="InterPro" id="IPR029056">
    <property type="entry name" value="Ribokinase-like"/>
</dbReference>